<accession>A0A5B8S242</accession>
<dbReference type="PRINTS" id="PR00080">
    <property type="entry name" value="SDRFAMILY"/>
</dbReference>
<protein>
    <submittedName>
        <fullName evidence="4">SDR family NAD(P)-dependent oxidoreductase</fullName>
    </submittedName>
</protein>
<evidence type="ECO:0000256" key="2">
    <source>
        <dbReference type="ARBA" id="ARBA00023002"/>
    </source>
</evidence>
<sequence length="274" mass="28876">MSGVQDRVCVVTGAGRGLGRAIAQALAAGGARLALCDIRADDLAETAAALRAGGSEVFTAICDVSDSAAVDRFFAEVERVLGPAEVLVNNAAVVPGGPEDEARRNKHYEWLTTPVERGSLGFTSAMSDADWLKYWGVNVHGVFFCTRAALRQMEPRRYGRIVNIASIAGLSAMSAHSPHYSATKGAVIAFTRSVGAEVAGANVFVNAIAPGGVATEMFDEYLARIGPEARHRLFQIIPAGRLGTMEEYAGLALYLAGDNHYLAGQTISPNGGMF</sequence>
<name>A0A5B8S242_9SPHN</name>
<dbReference type="InterPro" id="IPR036291">
    <property type="entry name" value="NAD(P)-bd_dom_sf"/>
</dbReference>
<dbReference type="AlphaFoldDB" id="A0A5B8S242"/>
<dbReference type="InterPro" id="IPR002347">
    <property type="entry name" value="SDR_fam"/>
</dbReference>
<dbReference type="OrthoDB" id="9810734at2"/>
<dbReference type="FunFam" id="3.40.50.720:FF:000173">
    <property type="entry name" value="3-oxoacyl-[acyl-carrier protein] reductase"/>
    <property type="match status" value="1"/>
</dbReference>
<dbReference type="EMBL" id="CP042345">
    <property type="protein sequence ID" value="QEA15586.1"/>
    <property type="molecule type" value="Genomic_DNA"/>
</dbReference>
<evidence type="ECO:0000256" key="3">
    <source>
        <dbReference type="RuleBase" id="RU000363"/>
    </source>
</evidence>
<dbReference type="GO" id="GO:0016616">
    <property type="term" value="F:oxidoreductase activity, acting on the CH-OH group of donors, NAD or NADP as acceptor"/>
    <property type="evidence" value="ECO:0007669"/>
    <property type="project" value="TreeGrafter"/>
</dbReference>
<evidence type="ECO:0000313" key="4">
    <source>
        <dbReference type="EMBL" id="QEA15586.1"/>
    </source>
</evidence>
<keyword evidence="2" id="KW-0560">Oxidoreductase</keyword>
<dbReference type="InterPro" id="IPR020904">
    <property type="entry name" value="Sc_DH/Rdtase_CS"/>
</dbReference>
<evidence type="ECO:0000256" key="1">
    <source>
        <dbReference type="ARBA" id="ARBA00006484"/>
    </source>
</evidence>
<dbReference type="RefSeq" id="WP_147089564.1">
    <property type="nucleotide sequence ID" value="NZ_BAABJD010000001.1"/>
</dbReference>
<dbReference type="Proteomes" id="UP000321172">
    <property type="component" value="Chromosome"/>
</dbReference>
<dbReference type="SUPFAM" id="SSF51735">
    <property type="entry name" value="NAD(P)-binding Rossmann-fold domains"/>
    <property type="match status" value="1"/>
</dbReference>
<dbReference type="PANTHER" id="PTHR42760:SF40">
    <property type="entry name" value="3-OXOACYL-[ACYL-CARRIER-PROTEIN] REDUCTASE, CHLOROPLASTIC"/>
    <property type="match status" value="1"/>
</dbReference>
<dbReference type="Gene3D" id="3.40.50.720">
    <property type="entry name" value="NAD(P)-binding Rossmann-like Domain"/>
    <property type="match status" value="1"/>
</dbReference>
<dbReference type="GO" id="GO:0030497">
    <property type="term" value="P:fatty acid elongation"/>
    <property type="evidence" value="ECO:0007669"/>
    <property type="project" value="TreeGrafter"/>
</dbReference>
<dbReference type="KEGG" id="ngf:FRF71_05225"/>
<dbReference type="Pfam" id="PF00106">
    <property type="entry name" value="adh_short"/>
    <property type="match status" value="1"/>
</dbReference>
<dbReference type="PROSITE" id="PS00061">
    <property type="entry name" value="ADH_SHORT"/>
    <property type="match status" value="1"/>
</dbReference>
<evidence type="ECO:0000313" key="5">
    <source>
        <dbReference type="Proteomes" id="UP000321172"/>
    </source>
</evidence>
<gene>
    <name evidence="4" type="ORF">FRF71_05225</name>
</gene>
<organism evidence="4 5">
    <name type="scientific">Novosphingobium ginsenosidimutans</name>
    <dbReference type="NCBI Taxonomy" id="1176536"/>
    <lineage>
        <taxon>Bacteria</taxon>
        <taxon>Pseudomonadati</taxon>
        <taxon>Pseudomonadota</taxon>
        <taxon>Alphaproteobacteria</taxon>
        <taxon>Sphingomonadales</taxon>
        <taxon>Sphingomonadaceae</taxon>
        <taxon>Novosphingobium</taxon>
    </lineage>
</organism>
<proteinExistence type="inferred from homology"/>
<dbReference type="PRINTS" id="PR00081">
    <property type="entry name" value="GDHRDH"/>
</dbReference>
<comment type="similarity">
    <text evidence="1 3">Belongs to the short-chain dehydrogenases/reductases (SDR) family.</text>
</comment>
<dbReference type="PANTHER" id="PTHR42760">
    <property type="entry name" value="SHORT-CHAIN DEHYDROGENASES/REDUCTASES FAMILY MEMBER"/>
    <property type="match status" value="1"/>
</dbReference>
<keyword evidence="5" id="KW-1185">Reference proteome</keyword>
<reference evidence="4 5" key="1">
    <citation type="journal article" date="2013" name="J. Microbiol. Biotechnol.">
        <title>Novosphingobium ginsenosidimutans sp. nov., with the ability to convert ginsenoside.</title>
        <authorList>
            <person name="Kim J.K."/>
            <person name="He D."/>
            <person name="Liu Q.M."/>
            <person name="Park H.Y."/>
            <person name="Jung M.S."/>
            <person name="Yoon M.H."/>
            <person name="Kim S.C."/>
            <person name="Im W.T."/>
        </authorList>
    </citation>
    <scope>NUCLEOTIDE SEQUENCE [LARGE SCALE GENOMIC DNA]</scope>
    <source>
        <strain evidence="4 5">FW-6</strain>
    </source>
</reference>